<keyword evidence="4" id="KW-1185">Reference proteome</keyword>
<keyword evidence="1" id="KW-0520">NAD</keyword>
<organism evidence="3 4">
    <name type="scientific">Protaetiibacter larvae</name>
    <dbReference type="NCBI Taxonomy" id="2592654"/>
    <lineage>
        <taxon>Bacteria</taxon>
        <taxon>Bacillati</taxon>
        <taxon>Actinomycetota</taxon>
        <taxon>Actinomycetes</taxon>
        <taxon>Micrococcales</taxon>
        <taxon>Microbacteriaceae</taxon>
        <taxon>Protaetiibacter</taxon>
    </lineage>
</organism>
<dbReference type="EMBL" id="CP043504">
    <property type="protein sequence ID" value="QEO08636.1"/>
    <property type="molecule type" value="Genomic_DNA"/>
</dbReference>
<dbReference type="AlphaFoldDB" id="A0A5C1Y4F9"/>
<evidence type="ECO:0000256" key="1">
    <source>
        <dbReference type="ARBA" id="ARBA00023027"/>
    </source>
</evidence>
<evidence type="ECO:0000259" key="2">
    <source>
        <dbReference type="Pfam" id="PF01370"/>
    </source>
</evidence>
<accession>A0A5C1Y4F9</accession>
<reference evidence="3 4" key="1">
    <citation type="submission" date="2019-09" db="EMBL/GenBank/DDBJ databases">
        <title>Genome sequencing of strain KACC 19322.</title>
        <authorList>
            <person name="Heo J."/>
            <person name="Kim S.-J."/>
            <person name="Kim J.-S."/>
            <person name="Hong S.-B."/>
            <person name="Kwon S.-W."/>
        </authorList>
    </citation>
    <scope>NUCLEOTIDE SEQUENCE [LARGE SCALE GENOMIC DNA]</scope>
    <source>
        <strain evidence="3 4">KACC 19322</strain>
    </source>
</reference>
<dbReference type="InterPro" id="IPR001509">
    <property type="entry name" value="Epimerase_deHydtase"/>
</dbReference>
<dbReference type="KEGG" id="lyk:FLP23_00480"/>
<dbReference type="Gene3D" id="3.40.50.720">
    <property type="entry name" value="NAD(P)-binding Rossmann-like Domain"/>
    <property type="match status" value="1"/>
</dbReference>
<dbReference type="PANTHER" id="PTHR43574">
    <property type="entry name" value="EPIMERASE-RELATED"/>
    <property type="match status" value="1"/>
</dbReference>
<dbReference type="Pfam" id="PF01370">
    <property type="entry name" value="Epimerase"/>
    <property type="match status" value="1"/>
</dbReference>
<evidence type="ECO:0000313" key="3">
    <source>
        <dbReference type="EMBL" id="QEO08636.1"/>
    </source>
</evidence>
<feature type="domain" description="NAD-dependent epimerase/dehydratase" evidence="2">
    <location>
        <begin position="6"/>
        <end position="227"/>
    </location>
</feature>
<gene>
    <name evidence="3" type="ORF">FLP23_00480</name>
</gene>
<dbReference type="SUPFAM" id="SSF51735">
    <property type="entry name" value="NAD(P)-binding Rossmann-fold domains"/>
    <property type="match status" value="1"/>
</dbReference>
<dbReference type="Proteomes" id="UP000322159">
    <property type="component" value="Chromosome"/>
</dbReference>
<proteinExistence type="predicted"/>
<name>A0A5C1Y4F9_9MICO</name>
<dbReference type="OrthoDB" id="7770745at2"/>
<dbReference type="InterPro" id="IPR036291">
    <property type="entry name" value="NAD(P)-bd_dom_sf"/>
</dbReference>
<dbReference type="RefSeq" id="WP_149324069.1">
    <property type="nucleotide sequence ID" value="NZ_CP043504.1"/>
</dbReference>
<evidence type="ECO:0000313" key="4">
    <source>
        <dbReference type="Proteomes" id="UP000322159"/>
    </source>
</evidence>
<sequence>MTAAWVVGRSGMLGSAIARALHDRPDWSESVGVGLPWSEGPDAVRPAARDAARRLLADADGGPWALIWAGGAAVTASSEADTDREFELFAAAFDGAAEALRPDAANGRFFVASSAGGVYAGSTNPPFTERSEPVPLAPYGRLKLRSEVYARSVAERIGVPSIVGRIANLYGPGQRLDKLQGIISHLALARLTATPASVFVPLDTLRDYLFVDDAAELVLAALDRLEVERGHVTKILATGEGTSIASLLGQLRAISKARPRVVLGASPVARHQARDLRLRSVVWPEIDRARTRTLPEGIGRTIQDIERRLRDGDQRATSSSVR</sequence>
<protein>
    <submittedName>
        <fullName evidence="3">NAD-dependent epimerase/dehydratase family protein</fullName>
    </submittedName>
</protein>